<dbReference type="Gene3D" id="3.30.40.10">
    <property type="entry name" value="Zinc/RING finger domain, C3HC4 (zinc finger)"/>
    <property type="match status" value="1"/>
</dbReference>
<dbReference type="SMART" id="SM00184">
    <property type="entry name" value="RING"/>
    <property type="match status" value="1"/>
</dbReference>
<dbReference type="Proteomes" id="UP000007798">
    <property type="component" value="Unassembled WGS sequence"/>
</dbReference>
<dbReference type="GO" id="GO:0045944">
    <property type="term" value="P:positive regulation of transcription by RNA polymerase II"/>
    <property type="evidence" value="ECO:0007669"/>
    <property type="project" value="TreeGrafter"/>
</dbReference>
<dbReference type="InterPro" id="IPR027370">
    <property type="entry name" value="Znf-RING_euk"/>
</dbReference>
<dbReference type="SUPFAM" id="SSF57850">
    <property type="entry name" value="RING/U-box"/>
    <property type="match status" value="1"/>
</dbReference>
<dbReference type="AlphaFoldDB" id="A0A0Q9X1D5"/>
<dbReference type="Pfam" id="PF13445">
    <property type="entry name" value="zf-RING_UBOX"/>
    <property type="match status" value="1"/>
</dbReference>
<dbReference type="InterPro" id="IPR017907">
    <property type="entry name" value="Znf_RING_CS"/>
</dbReference>
<dbReference type="PROSITE" id="PS00518">
    <property type="entry name" value="ZF_RING_1"/>
    <property type="match status" value="1"/>
</dbReference>
<name>A0A0Q9X1D5_DROWI</name>
<dbReference type="GO" id="GO:0008270">
    <property type="term" value="F:zinc ion binding"/>
    <property type="evidence" value="ECO:0007669"/>
    <property type="project" value="UniProtKB-KW"/>
</dbReference>
<evidence type="ECO:0000256" key="3">
    <source>
        <dbReference type="ARBA" id="ARBA00022833"/>
    </source>
</evidence>
<evidence type="ECO:0000256" key="4">
    <source>
        <dbReference type="PROSITE-ProRule" id="PRU00175"/>
    </source>
</evidence>
<dbReference type="InterPro" id="IPR047134">
    <property type="entry name" value="RNF4"/>
</dbReference>
<reference evidence="6 7" key="1">
    <citation type="journal article" date="2007" name="Nature">
        <title>Evolution of genes and genomes on the Drosophila phylogeny.</title>
        <authorList>
            <consortium name="Drosophila 12 Genomes Consortium"/>
            <person name="Clark A.G."/>
            <person name="Eisen M.B."/>
            <person name="Smith D.R."/>
            <person name="Bergman C.M."/>
            <person name="Oliver B."/>
            <person name="Markow T.A."/>
            <person name="Kaufman T.C."/>
            <person name="Kellis M."/>
            <person name="Gelbart W."/>
            <person name="Iyer V.N."/>
            <person name="Pollard D.A."/>
            <person name="Sackton T.B."/>
            <person name="Larracuente A.M."/>
            <person name="Singh N.D."/>
            <person name="Abad J.P."/>
            <person name="Abt D.N."/>
            <person name="Adryan B."/>
            <person name="Aguade M."/>
            <person name="Akashi H."/>
            <person name="Anderson W.W."/>
            <person name="Aquadro C.F."/>
            <person name="Ardell D.H."/>
            <person name="Arguello R."/>
            <person name="Artieri C.G."/>
            <person name="Barbash D.A."/>
            <person name="Barker D."/>
            <person name="Barsanti P."/>
            <person name="Batterham P."/>
            <person name="Batzoglou S."/>
            <person name="Begun D."/>
            <person name="Bhutkar A."/>
            <person name="Blanco E."/>
            <person name="Bosak S.A."/>
            <person name="Bradley R.K."/>
            <person name="Brand A.D."/>
            <person name="Brent M.R."/>
            <person name="Brooks A.N."/>
            <person name="Brown R.H."/>
            <person name="Butlin R.K."/>
            <person name="Caggese C."/>
            <person name="Calvi B.R."/>
            <person name="Bernardo de Carvalho A."/>
            <person name="Caspi A."/>
            <person name="Castrezana S."/>
            <person name="Celniker S.E."/>
            <person name="Chang J.L."/>
            <person name="Chapple C."/>
            <person name="Chatterji S."/>
            <person name="Chinwalla A."/>
            <person name="Civetta A."/>
            <person name="Clifton S.W."/>
            <person name="Comeron J.M."/>
            <person name="Costello J.C."/>
            <person name="Coyne J.A."/>
            <person name="Daub J."/>
            <person name="David R.G."/>
            <person name="Delcher A.L."/>
            <person name="Delehaunty K."/>
            <person name="Do C.B."/>
            <person name="Ebling H."/>
            <person name="Edwards K."/>
            <person name="Eickbush T."/>
            <person name="Evans J.D."/>
            <person name="Filipski A."/>
            <person name="Findeiss S."/>
            <person name="Freyhult E."/>
            <person name="Fulton L."/>
            <person name="Fulton R."/>
            <person name="Garcia A.C."/>
            <person name="Gardiner A."/>
            <person name="Garfield D.A."/>
            <person name="Garvin B.E."/>
            <person name="Gibson G."/>
            <person name="Gilbert D."/>
            <person name="Gnerre S."/>
            <person name="Godfrey J."/>
            <person name="Good R."/>
            <person name="Gotea V."/>
            <person name="Gravely B."/>
            <person name="Greenberg A.J."/>
            <person name="Griffiths-Jones S."/>
            <person name="Gross S."/>
            <person name="Guigo R."/>
            <person name="Gustafson E.A."/>
            <person name="Haerty W."/>
            <person name="Hahn M.W."/>
            <person name="Halligan D.L."/>
            <person name="Halpern A.L."/>
            <person name="Halter G.M."/>
            <person name="Han M.V."/>
            <person name="Heger A."/>
            <person name="Hillier L."/>
            <person name="Hinrichs A.S."/>
            <person name="Holmes I."/>
            <person name="Hoskins R.A."/>
            <person name="Hubisz M.J."/>
            <person name="Hultmark D."/>
            <person name="Huntley M.A."/>
            <person name="Jaffe D.B."/>
            <person name="Jagadeeshan S."/>
            <person name="Jeck W.R."/>
            <person name="Johnson J."/>
            <person name="Jones C.D."/>
            <person name="Jordan W.C."/>
            <person name="Karpen G.H."/>
            <person name="Kataoka E."/>
            <person name="Keightley P.D."/>
            <person name="Kheradpour P."/>
            <person name="Kirkness E.F."/>
            <person name="Koerich L.B."/>
            <person name="Kristiansen K."/>
            <person name="Kudrna D."/>
            <person name="Kulathinal R.J."/>
            <person name="Kumar S."/>
            <person name="Kwok R."/>
            <person name="Lander E."/>
            <person name="Langley C.H."/>
            <person name="Lapoint R."/>
            <person name="Lazzaro B.P."/>
            <person name="Lee S.J."/>
            <person name="Levesque L."/>
            <person name="Li R."/>
            <person name="Lin C.F."/>
            <person name="Lin M.F."/>
            <person name="Lindblad-Toh K."/>
            <person name="Llopart A."/>
            <person name="Long M."/>
            <person name="Low L."/>
            <person name="Lozovsky E."/>
            <person name="Lu J."/>
            <person name="Luo M."/>
            <person name="Machado C.A."/>
            <person name="Makalowski W."/>
            <person name="Marzo M."/>
            <person name="Matsuda M."/>
            <person name="Matzkin L."/>
            <person name="McAllister B."/>
            <person name="McBride C.S."/>
            <person name="McKernan B."/>
            <person name="McKernan K."/>
            <person name="Mendez-Lago M."/>
            <person name="Minx P."/>
            <person name="Mollenhauer M.U."/>
            <person name="Montooth K."/>
            <person name="Mount S.M."/>
            <person name="Mu X."/>
            <person name="Myers E."/>
            <person name="Negre B."/>
            <person name="Newfeld S."/>
            <person name="Nielsen R."/>
            <person name="Noor M.A."/>
            <person name="O'Grady P."/>
            <person name="Pachter L."/>
            <person name="Papaceit M."/>
            <person name="Parisi M.J."/>
            <person name="Parisi M."/>
            <person name="Parts L."/>
            <person name="Pedersen J.S."/>
            <person name="Pesole G."/>
            <person name="Phillippy A.M."/>
            <person name="Ponting C.P."/>
            <person name="Pop M."/>
            <person name="Porcelli D."/>
            <person name="Powell J.R."/>
            <person name="Prohaska S."/>
            <person name="Pruitt K."/>
            <person name="Puig M."/>
            <person name="Quesneville H."/>
            <person name="Ram K.R."/>
            <person name="Rand D."/>
            <person name="Rasmussen M.D."/>
            <person name="Reed L.K."/>
            <person name="Reenan R."/>
            <person name="Reily A."/>
            <person name="Remington K.A."/>
            <person name="Rieger T.T."/>
            <person name="Ritchie M.G."/>
            <person name="Robin C."/>
            <person name="Rogers Y.H."/>
            <person name="Rohde C."/>
            <person name="Rozas J."/>
            <person name="Rubenfield M.J."/>
            <person name="Ruiz A."/>
            <person name="Russo S."/>
            <person name="Salzberg S.L."/>
            <person name="Sanchez-Gracia A."/>
            <person name="Saranga D.J."/>
            <person name="Sato H."/>
            <person name="Schaeffer S.W."/>
            <person name="Schatz M.C."/>
            <person name="Schlenke T."/>
            <person name="Schwartz R."/>
            <person name="Segarra C."/>
            <person name="Singh R.S."/>
            <person name="Sirot L."/>
            <person name="Sirota M."/>
            <person name="Sisneros N.B."/>
            <person name="Smith C.D."/>
            <person name="Smith T.F."/>
            <person name="Spieth J."/>
            <person name="Stage D.E."/>
            <person name="Stark A."/>
            <person name="Stephan W."/>
            <person name="Strausberg R.L."/>
            <person name="Strempel S."/>
            <person name="Sturgill D."/>
            <person name="Sutton G."/>
            <person name="Sutton G.G."/>
            <person name="Tao W."/>
            <person name="Teichmann S."/>
            <person name="Tobari Y.N."/>
            <person name="Tomimura Y."/>
            <person name="Tsolas J.M."/>
            <person name="Valente V.L."/>
            <person name="Venter E."/>
            <person name="Venter J.C."/>
            <person name="Vicario S."/>
            <person name="Vieira F.G."/>
            <person name="Vilella A.J."/>
            <person name="Villasante A."/>
            <person name="Walenz B."/>
            <person name="Wang J."/>
            <person name="Wasserman M."/>
            <person name="Watts T."/>
            <person name="Wilson D."/>
            <person name="Wilson R.K."/>
            <person name="Wing R.A."/>
            <person name="Wolfner M.F."/>
            <person name="Wong A."/>
            <person name="Wong G.K."/>
            <person name="Wu C.I."/>
            <person name="Wu G."/>
            <person name="Yamamoto D."/>
            <person name="Yang H.P."/>
            <person name="Yang S.P."/>
            <person name="Yorke J.A."/>
            <person name="Yoshida K."/>
            <person name="Zdobnov E."/>
            <person name="Zhang P."/>
            <person name="Zhang Y."/>
            <person name="Zimin A.V."/>
            <person name="Baldwin J."/>
            <person name="Abdouelleil A."/>
            <person name="Abdulkadir J."/>
            <person name="Abebe A."/>
            <person name="Abera B."/>
            <person name="Abreu J."/>
            <person name="Acer S.C."/>
            <person name="Aftuck L."/>
            <person name="Alexander A."/>
            <person name="An P."/>
            <person name="Anderson E."/>
            <person name="Anderson S."/>
            <person name="Arachi H."/>
            <person name="Azer M."/>
            <person name="Bachantsang P."/>
            <person name="Barry A."/>
            <person name="Bayul T."/>
            <person name="Berlin A."/>
            <person name="Bessette D."/>
            <person name="Bloom T."/>
            <person name="Blye J."/>
            <person name="Boguslavskiy L."/>
            <person name="Bonnet C."/>
            <person name="Boukhgalter B."/>
            <person name="Bourzgui I."/>
            <person name="Brown A."/>
            <person name="Cahill P."/>
            <person name="Channer S."/>
            <person name="Cheshatsang Y."/>
            <person name="Chuda L."/>
            <person name="Citroen M."/>
            <person name="Collymore A."/>
            <person name="Cooke P."/>
            <person name="Costello M."/>
            <person name="D'Aco K."/>
            <person name="Daza R."/>
            <person name="De Haan G."/>
            <person name="DeGray S."/>
            <person name="DeMaso C."/>
            <person name="Dhargay N."/>
            <person name="Dooley K."/>
            <person name="Dooley E."/>
            <person name="Doricent M."/>
            <person name="Dorje P."/>
            <person name="Dorjee K."/>
            <person name="Dupes A."/>
            <person name="Elong R."/>
            <person name="Falk J."/>
            <person name="Farina A."/>
            <person name="Faro S."/>
            <person name="Ferguson D."/>
            <person name="Fisher S."/>
            <person name="Foley C.D."/>
            <person name="Franke A."/>
            <person name="Friedrich D."/>
            <person name="Gadbois L."/>
            <person name="Gearin G."/>
            <person name="Gearin C.R."/>
            <person name="Giannoukos G."/>
            <person name="Goode T."/>
            <person name="Graham J."/>
            <person name="Grandbois E."/>
            <person name="Grewal S."/>
            <person name="Gyaltsen K."/>
            <person name="Hafez N."/>
            <person name="Hagos B."/>
            <person name="Hall J."/>
            <person name="Henson C."/>
            <person name="Hollinger A."/>
            <person name="Honan T."/>
            <person name="Huard M.D."/>
            <person name="Hughes L."/>
            <person name="Hurhula B."/>
            <person name="Husby M.E."/>
            <person name="Kamat A."/>
            <person name="Kanga B."/>
            <person name="Kashin S."/>
            <person name="Khazanovich D."/>
            <person name="Kisner P."/>
            <person name="Lance K."/>
            <person name="Lara M."/>
            <person name="Lee W."/>
            <person name="Lennon N."/>
            <person name="Letendre F."/>
            <person name="LeVine R."/>
            <person name="Lipovsky A."/>
            <person name="Liu X."/>
            <person name="Liu J."/>
            <person name="Liu S."/>
            <person name="Lokyitsang T."/>
            <person name="Lokyitsang Y."/>
            <person name="Lubonja R."/>
            <person name="Lui A."/>
            <person name="MacDonald P."/>
            <person name="Magnisalis V."/>
            <person name="Maru K."/>
            <person name="Matthews C."/>
            <person name="McCusker W."/>
            <person name="McDonough S."/>
            <person name="Mehta T."/>
            <person name="Meldrim J."/>
            <person name="Meneus L."/>
            <person name="Mihai O."/>
            <person name="Mihalev A."/>
            <person name="Mihova T."/>
            <person name="Mittelman R."/>
            <person name="Mlenga V."/>
            <person name="Montmayeur A."/>
            <person name="Mulrain L."/>
            <person name="Navidi A."/>
            <person name="Naylor J."/>
            <person name="Negash T."/>
            <person name="Nguyen T."/>
            <person name="Nguyen N."/>
            <person name="Nicol R."/>
            <person name="Norbu C."/>
            <person name="Norbu N."/>
            <person name="Novod N."/>
            <person name="O'Neill B."/>
            <person name="Osman S."/>
            <person name="Markiewicz E."/>
            <person name="Oyono O.L."/>
            <person name="Patti C."/>
            <person name="Phunkhang P."/>
            <person name="Pierre F."/>
            <person name="Priest M."/>
            <person name="Raghuraman S."/>
            <person name="Rege F."/>
            <person name="Reyes R."/>
            <person name="Rise C."/>
            <person name="Rogov P."/>
            <person name="Ross K."/>
            <person name="Ryan E."/>
            <person name="Settipalli S."/>
            <person name="Shea T."/>
            <person name="Sherpa N."/>
            <person name="Shi L."/>
            <person name="Shih D."/>
            <person name="Sparrow T."/>
            <person name="Spaulding J."/>
            <person name="Stalker J."/>
            <person name="Stange-Thomann N."/>
            <person name="Stavropoulos S."/>
            <person name="Stone C."/>
            <person name="Strader C."/>
            <person name="Tesfaye S."/>
            <person name="Thomson T."/>
            <person name="Thoulutsang Y."/>
            <person name="Thoulutsang D."/>
            <person name="Topham K."/>
            <person name="Topping I."/>
            <person name="Tsamla T."/>
            <person name="Vassiliev H."/>
            <person name="Vo A."/>
            <person name="Wangchuk T."/>
            <person name="Wangdi T."/>
            <person name="Weiand M."/>
            <person name="Wilkinson J."/>
            <person name="Wilson A."/>
            <person name="Yadav S."/>
            <person name="Young G."/>
            <person name="Yu Q."/>
            <person name="Zembek L."/>
            <person name="Zhong D."/>
            <person name="Zimmer A."/>
            <person name="Zwirko Z."/>
            <person name="Jaffe D.B."/>
            <person name="Alvarez P."/>
            <person name="Brockman W."/>
            <person name="Butler J."/>
            <person name="Chin C."/>
            <person name="Gnerre S."/>
            <person name="Grabherr M."/>
            <person name="Kleber M."/>
            <person name="Mauceli E."/>
            <person name="MacCallum I."/>
        </authorList>
    </citation>
    <scope>NUCLEOTIDE SEQUENCE [LARGE SCALE GENOMIC DNA]</scope>
    <source>
        <strain evidence="7">Tucson 14030-0811.24</strain>
    </source>
</reference>
<dbReference type="PANTHER" id="PTHR23041:SF78">
    <property type="entry name" value="E3 UBIQUITIN-PROTEIN LIGASE RNF4"/>
    <property type="match status" value="1"/>
</dbReference>
<gene>
    <name evidence="6" type="primary">Dwil\GK26965</name>
    <name evidence="6" type="ORF">Dwil_GK26965</name>
</gene>
<evidence type="ECO:0000259" key="5">
    <source>
        <dbReference type="PROSITE" id="PS50089"/>
    </source>
</evidence>
<dbReference type="PROSITE" id="PS50089">
    <property type="entry name" value="ZF_RING_2"/>
    <property type="match status" value="1"/>
</dbReference>
<dbReference type="InterPro" id="IPR001841">
    <property type="entry name" value="Znf_RING"/>
</dbReference>
<keyword evidence="3" id="KW-0862">Zinc</keyword>
<dbReference type="PANTHER" id="PTHR23041">
    <property type="entry name" value="RING FINGER DOMAIN-CONTAINING"/>
    <property type="match status" value="1"/>
</dbReference>
<dbReference type="STRING" id="7260.A0A0Q9X1D5"/>
<dbReference type="OrthoDB" id="7851896at2759"/>
<feature type="domain" description="RING-type" evidence="5">
    <location>
        <begin position="101"/>
        <end position="141"/>
    </location>
</feature>
<evidence type="ECO:0000313" key="6">
    <source>
        <dbReference type="EMBL" id="KRF97746.1"/>
    </source>
</evidence>
<keyword evidence="2 4" id="KW-0863">Zinc-finger</keyword>
<dbReference type="EMBL" id="CH963847">
    <property type="protein sequence ID" value="KRF97746.1"/>
    <property type="molecule type" value="Genomic_DNA"/>
</dbReference>
<evidence type="ECO:0000256" key="2">
    <source>
        <dbReference type="ARBA" id="ARBA00022771"/>
    </source>
</evidence>
<dbReference type="KEGG" id="dwi:26528967"/>
<protein>
    <recommendedName>
        <fullName evidence="5">RING-type domain-containing protein</fullName>
    </recommendedName>
</protein>
<keyword evidence="7" id="KW-1185">Reference proteome</keyword>
<dbReference type="InterPro" id="IPR013083">
    <property type="entry name" value="Znf_RING/FYVE/PHD"/>
</dbReference>
<organism evidence="6 7">
    <name type="scientific">Drosophila willistoni</name>
    <name type="common">Fruit fly</name>
    <dbReference type="NCBI Taxonomy" id="7260"/>
    <lineage>
        <taxon>Eukaryota</taxon>
        <taxon>Metazoa</taxon>
        <taxon>Ecdysozoa</taxon>
        <taxon>Arthropoda</taxon>
        <taxon>Hexapoda</taxon>
        <taxon>Insecta</taxon>
        <taxon>Pterygota</taxon>
        <taxon>Neoptera</taxon>
        <taxon>Endopterygota</taxon>
        <taxon>Diptera</taxon>
        <taxon>Brachycera</taxon>
        <taxon>Muscomorpha</taxon>
        <taxon>Ephydroidea</taxon>
        <taxon>Drosophilidae</taxon>
        <taxon>Drosophila</taxon>
        <taxon>Sophophora</taxon>
    </lineage>
</organism>
<accession>A0A0Q9X1D5</accession>
<dbReference type="InParanoid" id="A0A0Q9X1D5"/>
<proteinExistence type="predicted"/>
<keyword evidence="1" id="KW-0479">Metal-binding</keyword>
<evidence type="ECO:0000256" key="1">
    <source>
        <dbReference type="ARBA" id="ARBA00022723"/>
    </source>
</evidence>
<evidence type="ECO:0000313" key="7">
    <source>
        <dbReference type="Proteomes" id="UP000007798"/>
    </source>
</evidence>
<sequence>MAGDGAVGGDGGDVDQEQAVVYPTLTNDNVNYGGHGDGNEHENVTIFNKVSTNLFNRHRRHNALLTELRTAKNTTDCPSKPNAWPKHIKDNVERRPYFYKCPICLDSVEWRRPLATNCGHVFCSECLSIALALTHTCPVCKIRVSTRRIYRIYI</sequence>